<gene>
    <name evidence="1" type="ORF">KIL84_012176</name>
</gene>
<reference evidence="1" key="1">
    <citation type="submission" date="2021-09" db="EMBL/GenBank/DDBJ databases">
        <title>The genome of Mauremys mutica provides insights into the evolution of semi-aquatic lifestyle.</title>
        <authorList>
            <person name="Gong S."/>
            <person name="Gao Y."/>
        </authorList>
    </citation>
    <scope>NUCLEOTIDE SEQUENCE</scope>
    <source>
        <strain evidence="1">MM-2020</strain>
        <tissue evidence="1">Muscle</tissue>
    </source>
</reference>
<proteinExistence type="predicted"/>
<evidence type="ECO:0000313" key="2">
    <source>
        <dbReference type="Proteomes" id="UP000827986"/>
    </source>
</evidence>
<accession>A0A9D3XDD5</accession>
<organism evidence="1 2">
    <name type="scientific">Mauremys mutica</name>
    <name type="common">yellowpond turtle</name>
    <dbReference type="NCBI Taxonomy" id="74926"/>
    <lineage>
        <taxon>Eukaryota</taxon>
        <taxon>Metazoa</taxon>
        <taxon>Chordata</taxon>
        <taxon>Craniata</taxon>
        <taxon>Vertebrata</taxon>
        <taxon>Euteleostomi</taxon>
        <taxon>Archelosauria</taxon>
        <taxon>Testudinata</taxon>
        <taxon>Testudines</taxon>
        <taxon>Cryptodira</taxon>
        <taxon>Durocryptodira</taxon>
        <taxon>Testudinoidea</taxon>
        <taxon>Geoemydidae</taxon>
        <taxon>Geoemydinae</taxon>
        <taxon>Mauremys</taxon>
    </lineage>
</organism>
<dbReference type="EMBL" id="JAHDVG010000474">
    <property type="protein sequence ID" value="KAH1178474.1"/>
    <property type="molecule type" value="Genomic_DNA"/>
</dbReference>
<sequence>MLAYITTFHRDTYGKENIRTNSLPELHGRQVQGLHLVEWVLILAPNSADCEESTRGMKACVSSEDLVTFALPLFPGSAAPLETAIGLSPDHACLSYRSFTLYRGCVH</sequence>
<keyword evidence="2" id="KW-1185">Reference proteome</keyword>
<dbReference type="AlphaFoldDB" id="A0A9D3XDD5"/>
<name>A0A9D3XDD5_9SAUR</name>
<comment type="caution">
    <text evidence="1">The sequence shown here is derived from an EMBL/GenBank/DDBJ whole genome shotgun (WGS) entry which is preliminary data.</text>
</comment>
<protein>
    <submittedName>
        <fullName evidence="1">Uncharacterized protein</fullName>
    </submittedName>
</protein>
<dbReference type="Proteomes" id="UP000827986">
    <property type="component" value="Unassembled WGS sequence"/>
</dbReference>
<evidence type="ECO:0000313" key="1">
    <source>
        <dbReference type="EMBL" id="KAH1178474.1"/>
    </source>
</evidence>